<sequence length="132" mass="14700">MTTTAYEIPFYATGLQGDALAAALQELTPQMLRLGALEVRVIRSREDGYRFRLSVAVPDKRTWETMWNSDELIRFRTVHSNLYHKPLAYESNFAIAHGRGPGVTDPYGDEPFGSPVASEDPRMTGEPVPAEG</sequence>
<dbReference type="AlphaFoldDB" id="A0A6J7FJX4"/>
<gene>
    <name evidence="2" type="ORF">UFOPK3564_00057</name>
</gene>
<evidence type="ECO:0000256" key="1">
    <source>
        <dbReference type="SAM" id="MobiDB-lite"/>
    </source>
</evidence>
<dbReference type="EMBL" id="CAFBMK010000002">
    <property type="protein sequence ID" value="CAB4891953.1"/>
    <property type="molecule type" value="Genomic_DNA"/>
</dbReference>
<feature type="region of interest" description="Disordered" evidence="1">
    <location>
        <begin position="100"/>
        <end position="132"/>
    </location>
</feature>
<name>A0A6J7FJX4_9ZZZZ</name>
<reference evidence="2" key="1">
    <citation type="submission" date="2020-05" db="EMBL/GenBank/DDBJ databases">
        <authorList>
            <person name="Chiriac C."/>
            <person name="Salcher M."/>
            <person name="Ghai R."/>
            <person name="Kavagutti S V."/>
        </authorList>
    </citation>
    <scope>NUCLEOTIDE SEQUENCE</scope>
</reference>
<accession>A0A6J7FJX4</accession>
<proteinExistence type="predicted"/>
<organism evidence="2">
    <name type="scientific">freshwater metagenome</name>
    <dbReference type="NCBI Taxonomy" id="449393"/>
    <lineage>
        <taxon>unclassified sequences</taxon>
        <taxon>metagenomes</taxon>
        <taxon>ecological metagenomes</taxon>
    </lineage>
</organism>
<protein>
    <submittedName>
        <fullName evidence="2">Unannotated protein</fullName>
    </submittedName>
</protein>
<evidence type="ECO:0000313" key="2">
    <source>
        <dbReference type="EMBL" id="CAB4891953.1"/>
    </source>
</evidence>